<sequence>MNEGGADRRLFEDSGIPRKRARVERSNADARAGISGKLIRDEGKIGVESVYDSLPEGVHSRKITIKRTEHVTVDTNLWYFPMQHSVESWFTSHTKKYFEQFLLHNNFKYVQIKVVRMRISNPIVLSDQIQLTTSGATEVSSFVQNGKILHYELGADAGRAHAYVFQKANELMKMDAMDILGNIDDNSKTKYIAKMSRETDTSRDTVEDISNIKVRPLKYDVSLTNVIDEMAPNVRCLPFFGYVRPLSATAGHVEPLLMEEYELNTVKLTDFPHDYLEPGIEIDLKCPGTVRMAAAGFALLLEEKTMPRGNVTTKLYSVPETYLSSGMRPSDGTPAYLITRANGARPNWQIHDYISLLPIRNTDGKVMKIRASIELNVIIEFEFFSTDYAMGDDIEAILNLELDTPVRLPLKECYIKNNNIYNLIIKH</sequence>
<dbReference type="EMBL" id="MW046622">
    <property type="protein sequence ID" value="QTE04102.1"/>
    <property type="molecule type" value="Genomic_DNA"/>
</dbReference>
<organism evidence="1">
    <name type="scientific">Cecropis daurica densovirus</name>
    <dbReference type="NCBI Taxonomy" id="2794495"/>
    <lineage>
        <taxon>Viruses</taxon>
        <taxon>Monodnaviria</taxon>
        <taxon>Shotokuvirae</taxon>
        <taxon>Cossaviricota</taxon>
        <taxon>Quintoviricetes</taxon>
        <taxon>Piccovirales</taxon>
        <taxon>Parvoviridae</taxon>
        <taxon>Densovirinae</taxon>
    </lineage>
</organism>
<name>A0A8A4XE47_9VIRU</name>
<protein>
    <submittedName>
        <fullName evidence="1">Capsid protein</fullName>
    </submittedName>
</protein>
<evidence type="ECO:0000313" key="1">
    <source>
        <dbReference type="EMBL" id="QTE04102.1"/>
    </source>
</evidence>
<reference evidence="1" key="1">
    <citation type="submission" date="2020-09" db="EMBL/GenBank/DDBJ databases">
        <title>Parvovirus dark matter in the feces of wild birds.</title>
        <authorList>
            <person name="Dai Z."/>
            <person name="Yang S."/>
            <person name="Zhang W."/>
        </authorList>
    </citation>
    <scope>NUCLEOTIDE SEQUENCE</scope>
    <source>
        <strain evidence="1">Swa134par027</strain>
    </source>
</reference>
<accession>A0A8A4XE47</accession>
<proteinExistence type="predicted"/>